<evidence type="ECO:0000313" key="2">
    <source>
        <dbReference type="EMBL" id="JAH01071.1"/>
    </source>
</evidence>
<name>A0A0E9P8T8_ANGAN</name>
<proteinExistence type="predicted"/>
<accession>A0A0E9P8T8</accession>
<feature type="region of interest" description="Disordered" evidence="1">
    <location>
        <begin position="1"/>
        <end position="36"/>
    </location>
</feature>
<dbReference type="AlphaFoldDB" id="A0A0E9P8T8"/>
<reference evidence="2" key="2">
    <citation type="journal article" date="2015" name="Fish Shellfish Immunol.">
        <title>Early steps in the European eel (Anguilla anguilla)-Vibrio vulnificus interaction in the gills: Role of the RtxA13 toxin.</title>
        <authorList>
            <person name="Callol A."/>
            <person name="Pajuelo D."/>
            <person name="Ebbesson L."/>
            <person name="Teles M."/>
            <person name="MacKenzie S."/>
            <person name="Amaro C."/>
        </authorList>
    </citation>
    <scope>NUCLEOTIDE SEQUENCE</scope>
</reference>
<sequence>MKIRGTMCEPPATNQHADHIKKRKQRTVMGSRVTRSPPYLNHRLLCSRHT</sequence>
<protein>
    <submittedName>
        <fullName evidence="2">Uncharacterized protein</fullName>
    </submittedName>
</protein>
<organism evidence="2">
    <name type="scientific">Anguilla anguilla</name>
    <name type="common">European freshwater eel</name>
    <name type="synonym">Muraena anguilla</name>
    <dbReference type="NCBI Taxonomy" id="7936"/>
    <lineage>
        <taxon>Eukaryota</taxon>
        <taxon>Metazoa</taxon>
        <taxon>Chordata</taxon>
        <taxon>Craniata</taxon>
        <taxon>Vertebrata</taxon>
        <taxon>Euteleostomi</taxon>
        <taxon>Actinopterygii</taxon>
        <taxon>Neopterygii</taxon>
        <taxon>Teleostei</taxon>
        <taxon>Anguilliformes</taxon>
        <taxon>Anguillidae</taxon>
        <taxon>Anguilla</taxon>
    </lineage>
</organism>
<evidence type="ECO:0000256" key="1">
    <source>
        <dbReference type="SAM" id="MobiDB-lite"/>
    </source>
</evidence>
<reference evidence="2" key="1">
    <citation type="submission" date="2014-11" db="EMBL/GenBank/DDBJ databases">
        <authorList>
            <person name="Amaro Gonzalez C."/>
        </authorList>
    </citation>
    <scope>NUCLEOTIDE SEQUENCE</scope>
</reference>
<dbReference type="EMBL" id="GBXM01107506">
    <property type="protein sequence ID" value="JAH01071.1"/>
    <property type="molecule type" value="Transcribed_RNA"/>
</dbReference>